<evidence type="ECO:0000256" key="3">
    <source>
        <dbReference type="ARBA" id="ARBA00022801"/>
    </source>
</evidence>
<feature type="coiled-coil region" evidence="6">
    <location>
        <begin position="632"/>
        <end position="666"/>
    </location>
</feature>
<evidence type="ECO:0000259" key="9">
    <source>
        <dbReference type="Pfam" id="PF00350"/>
    </source>
</evidence>
<dbReference type="GO" id="GO:0016020">
    <property type="term" value="C:membrane"/>
    <property type="evidence" value="ECO:0007669"/>
    <property type="project" value="UniProtKB-SubCell"/>
</dbReference>
<evidence type="ECO:0000256" key="5">
    <source>
        <dbReference type="ARBA" id="ARBA00023136"/>
    </source>
</evidence>
<dbReference type="CDD" id="cd09912">
    <property type="entry name" value="DLP_2"/>
    <property type="match status" value="1"/>
</dbReference>
<keyword evidence="4" id="KW-0342">GTP-binding</keyword>
<evidence type="ECO:0000256" key="8">
    <source>
        <dbReference type="SAM" id="Phobius"/>
    </source>
</evidence>
<dbReference type="SUPFAM" id="SSF52540">
    <property type="entry name" value="P-loop containing nucleoside triphosphate hydrolases"/>
    <property type="match status" value="1"/>
</dbReference>
<feature type="compositionally biased region" description="Polar residues" evidence="7">
    <location>
        <begin position="687"/>
        <end position="697"/>
    </location>
</feature>
<keyword evidence="8" id="KW-1133">Transmembrane helix</keyword>
<dbReference type="Gene3D" id="3.40.50.300">
    <property type="entry name" value="P-loop containing nucleotide triphosphate hydrolases"/>
    <property type="match status" value="1"/>
</dbReference>
<dbReference type="GO" id="GO:0003924">
    <property type="term" value="F:GTPase activity"/>
    <property type="evidence" value="ECO:0007669"/>
    <property type="project" value="InterPro"/>
</dbReference>
<feature type="domain" description="Dynamin N-terminal" evidence="9">
    <location>
        <begin position="54"/>
        <end position="214"/>
    </location>
</feature>
<protein>
    <submittedName>
        <fullName evidence="10">Dynamin family protein</fullName>
    </submittedName>
</protein>
<dbReference type="Proteomes" id="UP000823890">
    <property type="component" value="Unassembled WGS sequence"/>
</dbReference>
<proteinExistence type="predicted"/>
<organism evidence="10 11">
    <name type="scientific">Candidatus Mediterraneibacter faecipullorum</name>
    <dbReference type="NCBI Taxonomy" id="2838670"/>
    <lineage>
        <taxon>Bacteria</taxon>
        <taxon>Bacillati</taxon>
        <taxon>Bacillota</taxon>
        <taxon>Clostridia</taxon>
        <taxon>Lachnospirales</taxon>
        <taxon>Lachnospiraceae</taxon>
        <taxon>Mediterraneibacter</taxon>
    </lineage>
</organism>
<gene>
    <name evidence="10" type="ORF">H9758_01545</name>
</gene>
<comment type="caution">
    <text evidence="10">The sequence shown here is derived from an EMBL/GenBank/DDBJ whole genome shotgun (WGS) entry which is preliminary data.</text>
</comment>
<keyword evidence="3" id="KW-0378">Hydrolase</keyword>
<feature type="transmembrane region" description="Helical" evidence="8">
    <location>
        <begin position="484"/>
        <end position="506"/>
    </location>
</feature>
<dbReference type="GO" id="GO:0008053">
    <property type="term" value="P:mitochondrial fusion"/>
    <property type="evidence" value="ECO:0007669"/>
    <property type="project" value="TreeGrafter"/>
</dbReference>
<accession>A0A9D2NLA0</accession>
<evidence type="ECO:0000256" key="2">
    <source>
        <dbReference type="ARBA" id="ARBA00022741"/>
    </source>
</evidence>
<feature type="region of interest" description="Disordered" evidence="7">
    <location>
        <begin position="672"/>
        <end position="697"/>
    </location>
</feature>
<keyword evidence="6" id="KW-0175">Coiled coil</keyword>
<evidence type="ECO:0000313" key="10">
    <source>
        <dbReference type="EMBL" id="HJC33260.1"/>
    </source>
</evidence>
<dbReference type="InterPro" id="IPR027417">
    <property type="entry name" value="P-loop_NTPase"/>
</dbReference>
<keyword evidence="2" id="KW-0547">Nucleotide-binding</keyword>
<reference evidence="10" key="2">
    <citation type="submission" date="2021-04" db="EMBL/GenBank/DDBJ databases">
        <authorList>
            <person name="Gilroy R."/>
        </authorList>
    </citation>
    <scope>NUCLEOTIDE SEQUENCE</scope>
    <source>
        <strain evidence="10">ChiW19-954</strain>
    </source>
</reference>
<dbReference type="PANTHER" id="PTHR10465:SF0">
    <property type="entry name" value="SARCALUMENIN"/>
    <property type="match status" value="1"/>
</dbReference>
<dbReference type="PANTHER" id="PTHR10465">
    <property type="entry name" value="TRANSMEMBRANE GTPASE FZO1"/>
    <property type="match status" value="1"/>
</dbReference>
<comment type="subcellular location">
    <subcellularLocation>
        <location evidence="1">Membrane</location>
    </subcellularLocation>
</comment>
<dbReference type="AlphaFoldDB" id="A0A9D2NLA0"/>
<evidence type="ECO:0000256" key="7">
    <source>
        <dbReference type="SAM" id="MobiDB-lite"/>
    </source>
</evidence>
<evidence type="ECO:0000313" key="11">
    <source>
        <dbReference type="Proteomes" id="UP000823890"/>
    </source>
</evidence>
<dbReference type="GO" id="GO:0005525">
    <property type="term" value="F:GTP binding"/>
    <property type="evidence" value="ECO:0007669"/>
    <property type="project" value="UniProtKB-KW"/>
</dbReference>
<evidence type="ECO:0000256" key="6">
    <source>
        <dbReference type="SAM" id="Coils"/>
    </source>
</evidence>
<feature type="transmembrane region" description="Helical" evidence="8">
    <location>
        <begin position="518"/>
        <end position="537"/>
    </location>
</feature>
<evidence type="ECO:0000256" key="4">
    <source>
        <dbReference type="ARBA" id="ARBA00023134"/>
    </source>
</evidence>
<evidence type="ECO:0000256" key="1">
    <source>
        <dbReference type="ARBA" id="ARBA00004370"/>
    </source>
</evidence>
<dbReference type="Pfam" id="PF00350">
    <property type="entry name" value="Dynamin_N"/>
    <property type="match status" value="1"/>
</dbReference>
<keyword evidence="8" id="KW-0812">Transmembrane</keyword>
<dbReference type="EMBL" id="DWWO01000015">
    <property type="protein sequence ID" value="HJC33260.1"/>
    <property type="molecule type" value="Genomic_DNA"/>
</dbReference>
<dbReference type="InterPro" id="IPR027094">
    <property type="entry name" value="Mitofusin_fam"/>
</dbReference>
<reference evidence="10" key="1">
    <citation type="journal article" date="2021" name="PeerJ">
        <title>Extensive microbial diversity within the chicken gut microbiome revealed by metagenomics and culture.</title>
        <authorList>
            <person name="Gilroy R."/>
            <person name="Ravi A."/>
            <person name="Getino M."/>
            <person name="Pursley I."/>
            <person name="Horton D.L."/>
            <person name="Alikhan N.F."/>
            <person name="Baker D."/>
            <person name="Gharbi K."/>
            <person name="Hall N."/>
            <person name="Watson M."/>
            <person name="Adriaenssens E.M."/>
            <person name="Foster-Nyarko E."/>
            <person name="Jarju S."/>
            <person name="Secka A."/>
            <person name="Antonio M."/>
            <person name="Oren A."/>
            <person name="Chaudhuri R.R."/>
            <person name="La Ragione R."/>
            <person name="Hildebrand F."/>
            <person name="Pallen M.J."/>
        </authorList>
    </citation>
    <scope>NUCLEOTIDE SEQUENCE</scope>
    <source>
        <strain evidence="10">ChiW19-954</strain>
    </source>
</reference>
<feature type="compositionally biased region" description="Basic and acidic residues" evidence="7">
    <location>
        <begin position="672"/>
        <end position="685"/>
    </location>
</feature>
<name>A0A9D2NLA0_9FIRM</name>
<dbReference type="InterPro" id="IPR045063">
    <property type="entry name" value="Dynamin_N"/>
</dbReference>
<keyword evidence="5 8" id="KW-0472">Membrane</keyword>
<sequence>MNNDARYISYQNMVTQVNTGLVQMQKIALEMNLEETAKQLENSRKKLEARKFAVGILGEFKRGKSTVINSLLEKEIMPADILPTSATMNRVTYDMQPHVKLKMRDGSVMEIGIDELPNYVTKLDEEKEAQAAKVEEAVVYYPCKFCQNGVDIVDTPGLNDDERMSRITEEIIPKLDVVIMVLVHDSPFSSSEADFVMNKLMTSDLGRILFLVNKIDTLRREQDRVRAVDEIKKRIREKVLESTKRIYGEDSQEYCDTKQKLGNIKVFPFSALDALEGKQEGDADLIEKSGTIAFEKELTHMLTEERGALELQIPLGHLGRGAQEIIKAVEVRTKALQMSSQEFEEKQNEILGQIEDMRTQKTQEKKRLRNSAAAASQQLTAQVSEYYQTLRGQLIDTLDNTPVSVEILQTKGGQDAVVAEFQKALNREMEDSMSAFSEKLEMQLRNIAGEEAVRIGNFAQNISGRLDELKAGIMTGDSWKAGDFIGMGAEYALAITTGGFGIGGIIEGYREAGFKGAALGGAAGVAAQIAMATALLAVSLPALPVMLISLAAGPVASKFLVKKVFKKDVGEKKLNEIRQAMEKNLHEMMDDMESRGELEQWVQKRVSDVFNELSAALEEECELLLKDTQGTIEAVKEDLVQNEMQRQKLQEDYEQNRESIRQILEKLKPVSEKVSHVLGGEKDAETPEQNQETEGGK</sequence>